<keyword evidence="2" id="KW-1185">Reference proteome</keyword>
<evidence type="ECO:0000313" key="2">
    <source>
        <dbReference type="Proteomes" id="UP000638897"/>
    </source>
</evidence>
<evidence type="ECO:0000313" key="1">
    <source>
        <dbReference type="EMBL" id="MBD2175160.1"/>
    </source>
</evidence>
<accession>A0ABR7ZS25</accession>
<gene>
    <name evidence="1" type="ORF">H6F81_28855</name>
</gene>
<protein>
    <submittedName>
        <fullName evidence="1">Uncharacterized protein</fullName>
    </submittedName>
</protein>
<dbReference type="EMBL" id="JACJQC010000053">
    <property type="protein sequence ID" value="MBD2175160.1"/>
    <property type="molecule type" value="Genomic_DNA"/>
</dbReference>
<comment type="caution">
    <text evidence="1">The sequence shown here is derived from an EMBL/GenBank/DDBJ whole genome shotgun (WGS) entry which is preliminary data.</text>
</comment>
<proteinExistence type="predicted"/>
<organism evidence="1 2">
    <name type="scientific">Anabaena cylindrica FACHB-318</name>
    <dbReference type="NCBI Taxonomy" id="2692880"/>
    <lineage>
        <taxon>Bacteria</taxon>
        <taxon>Bacillati</taxon>
        <taxon>Cyanobacteriota</taxon>
        <taxon>Cyanophyceae</taxon>
        <taxon>Nostocales</taxon>
        <taxon>Nostocaceae</taxon>
        <taxon>Anabaena</taxon>
    </lineage>
</organism>
<dbReference type="RefSeq" id="WP_168371005.1">
    <property type="nucleotide sequence ID" value="NZ_JACJQC010000053.1"/>
</dbReference>
<dbReference type="Proteomes" id="UP000638897">
    <property type="component" value="Unassembled WGS sequence"/>
</dbReference>
<reference evidence="1 2" key="1">
    <citation type="journal article" date="2020" name="ISME J.">
        <title>Comparative genomics reveals insights into cyanobacterial evolution and habitat adaptation.</title>
        <authorList>
            <person name="Chen M.Y."/>
            <person name="Teng W.K."/>
            <person name="Zhao L."/>
            <person name="Hu C.X."/>
            <person name="Zhou Y.K."/>
            <person name="Han B.P."/>
            <person name="Song L.R."/>
            <person name="Shu W.S."/>
        </authorList>
    </citation>
    <scope>NUCLEOTIDE SEQUENCE [LARGE SCALE GENOMIC DNA]</scope>
    <source>
        <strain evidence="1 2">FACHB-318</strain>
    </source>
</reference>
<sequence length="79" mass="8987">MNSFVVLERKSKTNDLAIMWASNPHNYPPIPHHRQSEYRCGGSTPEVLMAIADITILRIPSRLNTIICTLFALFKIYGL</sequence>
<name>A0ABR7ZS25_ANACY</name>